<dbReference type="GO" id="GO:0000226">
    <property type="term" value="P:microtubule cytoskeleton organization"/>
    <property type="evidence" value="ECO:0007669"/>
    <property type="project" value="TreeGrafter"/>
</dbReference>
<accession>A0A9N9RES9</accession>
<gene>
    <name evidence="2" type="ORF">DIATSA_LOCUS12550</name>
</gene>
<dbReference type="GO" id="GO:0048487">
    <property type="term" value="F:beta-tubulin binding"/>
    <property type="evidence" value="ECO:0007669"/>
    <property type="project" value="InterPro"/>
</dbReference>
<dbReference type="GO" id="GO:0007021">
    <property type="term" value="P:tubulin complex assembly"/>
    <property type="evidence" value="ECO:0007669"/>
    <property type="project" value="InterPro"/>
</dbReference>
<dbReference type="GO" id="GO:0016328">
    <property type="term" value="C:lateral plasma membrane"/>
    <property type="evidence" value="ECO:0007669"/>
    <property type="project" value="TreeGrafter"/>
</dbReference>
<dbReference type="Gene3D" id="1.25.10.10">
    <property type="entry name" value="Leucine-rich Repeat Variant"/>
    <property type="match status" value="1"/>
</dbReference>
<dbReference type="PANTHER" id="PTHR12658">
    <property type="entry name" value="BETA-TUBULIN COFACTOR D"/>
    <property type="match status" value="1"/>
</dbReference>
<dbReference type="GO" id="GO:0034333">
    <property type="term" value="P:adherens junction assembly"/>
    <property type="evidence" value="ECO:0007669"/>
    <property type="project" value="TreeGrafter"/>
</dbReference>
<evidence type="ECO:0000259" key="1">
    <source>
        <dbReference type="Pfam" id="PF25767"/>
    </source>
</evidence>
<feature type="domain" description="Tubulin-folding cofactor D ARM repeats" evidence="1">
    <location>
        <begin position="125"/>
        <end position="264"/>
    </location>
</feature>
<dbReference type="GO" id="GO:0005096">
    <property type="term" value="F:GTPase activator activity"/>
    <property type="evidence" value="ECO:0007669"/>
    <property type="project" value="InterPro"/>
</dbReference>
<dbReference type="EMBL" id="OU893338">
    <property type="protein sequence ID" value="CAG9795263.1"/>
    <property type="molecule type" value="Genomic_DNA"/>
</dbReference>
<sequence length="285" mass="31540">MSRLDGFAPGQPDPGSSKKLTVMERIFNICKTYAMSKDSCAEASAYLASKFLIRSDVKDLYMGAFFDWACELHSNLQEEEKIHYGVLAAVAAVLKHGKRDDLLQFAPKLLEWVTNQNYKQHKAMLVRKYGVKIVQRIGLTFLRPRVASWRYTRGSRSLAVTLGGVVAAGDTEPLTIPVDDDDQDIPQEVEDVVELLLCSLRDDDTVVRWSAAKGIGRIGARLPALAAADVCECVLGLFTDNERETAWHGGCMALAELGESSFISESNHCCLNKLINSQWVFCTSS</sequence>
<dbReference type="InterPro" id="IPR033162">
    <property type="entry name" value="TBCD"/>
</dbReference>
<dbReference type="Pfam" id="PF23579">
    <property type="entry name" value="ARM_TBCD"/>
    <property type="match status" value="1"/>
</dbReference>
<proteinExistence type="predicted"/>
<dbReference type="OrthoDB" id="10253476at2759"/>
<dbReference type="InterPro" id="IPR016024">
    <property type="entry name" value="ARM-type_fold"/>
</dbReference>
<dbReference type="InterPro" id="IPR011989">
    <property type="entry name" value="ARM-like"/>
</dbReference>
<keyword evidence="3" id="KW-1185">Reference proteome</keyword>
<dbReference type="AlphaFoldDB" id="A0A9N9RES9"/>
<dbReference type="Pfam" id="PF25767">
    <property type="entry name" value="ARM_TBCD_2nd"/>
    <property type="match status" value="1"/>
</dbReference>
<dbReference type="GO" id="GO:0007023">
    <property type="term" value="P:post-chaperonin tubulin folding pathway"/>
    <property type="evidence" value="ECO:0007669"/>
    <property type="project" value="InterPro"/>
</dbReference>
<dbReference type="SUPFAM" id="SSF48371">
    <property type="entry name" value="ARM repeat"/>
    <property type="match status" value="1"/>
</dbReference>
<dbReference type="InterPro" id="IPR058033">
    <property type="entry name" value="ARM_TBCD_2nd"/>
</dbReference>
<evidence type="ECO:0000313" key="3">
    <source>
        <dbReference type="Proteomes" id="UP001153714"/>
    </source>
</evidence>
<reference evidence="2" key="1">
    <citation type="submission" date="2021-12" db="EMBL/GenBank/DDBJ databases">
        <authorList>
            <person name="King R."/>
        </authorList>
    </citation>
    <scope>NUCLEOTIDE SEQUENCE</scope>
</reference>
<dbReference type="GO" id="GO:0070830">
    <property type="term" value="P:bicellular tight junction assembly"/>
    <property type="evidence" value="ECO:0007669"/>
    <property type="project" value="TreeGrafter"/>
</dbReference>
<organism evidence="2 3">
    <name type="scientific">Diatraea saccharalis</name>
    <name type="common">sugarcane borer</name>
    <dbReference type="NCBI Taxonomy" id="40085"/>
    <lineage>
        <taxon>Eukaryota</taxon>
        <taxon>Metazoa</taxon>
        <taxon>Ecdysozoa</taxon>
        <taxon>Arthropoda</taxon>
        <taxon>Hexapoda</taxon>
        <taxon>Insecta</taxon>
        <taxon>Pterygota</taxon>
        <taxon>Neoptera</taxon>
        <taxon>Endopterygota</taxon>
        <taxon>Lepidoptera</taxon>
        <taxon>Glossata</taxon>
        <taxon>Ditrysia</taxon>
        <taxon>Pyraloidea</taxon>
        <taxon>Crambidae</taxon>
        <taxon>Crambinae</taxon>
        <taxon>Diatraea</taxon>
    </lineage>
</organism>
<evidence type="ECO:0000313" key="2">
    <source>
        <dbReference type="EMBL" id="CAG9795263.1"/>
    </source>
</evidence>
<dbReference type="Proteomes" id="UP001153714">
    <property type="component" value="Chromosome 7"/>
</dbReference>
<protein>
    <recommendedName>
        <fullName evidence="1">Tubulin-folding cofactor D ARM repeats domain-containing protein</fullName>
    </recommendedName>
</protein>
<dbReference type="PANTHER" id="PTHR12658:SF0">
    <property type="entry name" value="TUBULIN-SPECIFIC CHAPERONE D"/>
    <property type="match status" value="1"/>
</dbReference>
<reference evidence="2" key="2">
    <citation type="submission" date="2022-10" db="EMBL/GenBank/DDBJ databases">
        <authorList>
            <consortium name="ENA_rothamsted_submissions"/>
            <consortium name="culmorum"/>
            <person name="King R."/>
        </authorList>
    </citation>
    <scope>NUCLEOTIDE SEQUENCE</scope>
</reference>
<name>A0A9N9RES9_9NEOP</name>